<accession>A0ABC8KM39</accession>
<feature type="domain" description="Band 7" evidence="4">
    <location>
        <begin position="107"/>
        <end position="265"/>
    </location>
</feature>
<dbReference type="InterPro" id="IPR032435">
    <property type="entry name" value="STML2-like_C"/>
</dbReference>
<dbReference type="PANTHER" id="PTHR43327">
    <property type="entry name" value="STOMATIN-LIKE PROTEIN 2, MITOCHONDRIAL"/>
    <property type="match status" value="1"/>
</dbReference>
<evidence type="ECO:0000256" key="2">
    <source>
        <dbReference type="ARBA" id="ARBA00008164"/>
    </source>
</evidence>
<evidence type="ECO:0000256" key="3">
    <source>
        <dbReference type="ARBA" id="ARBA00023128"/>
    </source>
</evidence>
<evidence type="ECO:0000313" key="5">
    <source>
        <dbReference type="EMBL" id="CAH8360285.1"/>
    </source>
</evidence>
<protein>
    <recommendedName>
        <fullName evidence="4">Band 7 domain-containing protein</fullName>
    </recommendedName>
</protein>
<dbReference type="FunFam" id="3.30.479.30:FF:000008">
    <property type="entry name" value="Stomatin-like protein 2, mitochondrial"/>
    <property type="match status" value="1"/>
</dbReference>
<dbReference type="SMART" id="SM00244">
    <property type="entry name" value="PHB"/>
    <property type="match status" value="1"/>
</dbReference>
<dbReference type="InterPro" id="IPR001107">
    <property type="entry name" value="Band_7"/>
</dbReference>
<evidence type="ECO:0000313" key="6">
    <source>
        <dbReference type="Proteomes" id="UP001642260"/>
    </source>
</evidence>
<dbReference type="Proteomes" id="UP001642260">
    <property type="component" value="Unassembled WGS sequence"/>
</dbReference>
<proteinExistence type="inferred from homology"/>
<dbReference type="PRINTS" id="PR00721">
    <property type="entry name" value="STOMATIN"/>
</dbReference>
<dbReference type="Gene3D" id="3.30.479.30">
    <property type="entry name" value="Band 7 domain"/>
    <property type="match status" value="1"/>
</dbReference>
<keyword evidence="3" id="KW-0496">Mitochondrion</keyword>
<comment type="subcellular location">
    <subcellularLocation>
        <location evidence="1">Mitochondrion</location>
    </subcellularLocation>
</comment>
<dbReference type="InterPro" id="IPR001972">
    <property type="entry name" value="Stomatin_HflK_fam"/>
</dbReference>
<dbReference type="EMBL" id="CAKOAT010284043">
    <property type="protein sequence ID" value="CAH8360285.1"/>
    <property type="molecule type" value="Genomic_DNA"/>
</dbReference>
<dbReference type="InterPro" id="IPR036013">
    <property type="entry name" value="Band_7/SPFH_dom_sf"/>
</dbReference>
<comment type="caution">
    <text evidence="5">The sequence shown here is derived from an EMBL/GenBank/DDBJ whole genome shotgun (WGS) entry which is preliminary data.</text>
</comment>
<evidence type="ECO:0000256" key="1">
    <source>
        <dbReference type="ARBA" id="ARBA00004173"/>
    </source>
</evidence>
<dbReference type="InterPro" id="IPR050710">
    <property type="entry name" value="Band7/mec-2_domain"/>
</dbReference>
<sequence>MSQIACSTSFGNAAIRSLNYIRPLYAALPLISAGINAASKPPGSTTVRRFSSSPLPSFNRLQSPAARRTKLSSAASALVRQFSSSPSGHASPGPALDRFQNEPQTNWGVRIVPERKACVVERFGKYVKTLGSGIHFLVPGVDRIAYVHSLKEEAIPIGNQSAITKDNVSINIDGVLYVKIVDPKLASYGVENPVYAVVQLAQTTMRSELGKITLDKTFEERDTLNEKIVEAINVAAKHWGLECLRYEIRDIMPPNGVKVAMEMQAEAERRKRAQILESEGTRQAHINIADGKKSSVILESEAAKMDQVNRASGEAEAILARAQATARGLTLLSQSLKETGGVEAASLRVAEQYIQAFGNIAKEGTTMLLPSSAENPANMIAQALTMYKSLVPNGALQDTSAVEVAT</sequence>
<dbReference type="GO" id="GO:0005739">
    <property type="term" value="C:mitochondrion"/>
    <property type="evidence" value="ECO:0007669"/>
    <property type="project" value="UniProtKB-SubCell"/>
</dbReference>
<dbReference type="CDD" id="cd08829">
    <property type="entry name" value="SPFH_paraslipin"/>
    <property type="match status" value="1"/>
</dbReference>
<dbReference type="AlphaFoldDB" id="A0ABC8KM39"/>
<dbReference type="Pfam" id="PF01145">
    <property type="entry name" value="Band_7"/>
    <property type="match status" value="1"/>
</dbReference>
<comment type="similarity">
    <text evidence="2">Belongs to the band 7/mec-2 family.</text>
</comment>
<dbReference type="Pfam" id="PF16200">
    <property type="entry name" value="Band_7_C"/>
    <property type="match status" value="1"/>
</dbReference>
<organism evidence="5 6">
    <name type="scientific">Eruca vesicaria subsp. sativa</name>
    <name type="common">Garden rocket</name>
    <name type="synonym">Eruca sativa</name>
    <dbReference type="NCBI Taxonomy" id="29727"/>
    <lineage>
        <taxon>Eukaryota</taxon>
        <taxon>Viridiplantae</taxon>
        <taxon>Streptophyta</taxon>
        <taxon>Embryophyta</taxon>
        <taxon>Tracheophyta</taxon>
        <taxon>Spermatophyta</taxon>
        <taxon>Magnoliopsida</taxon>
        <taxon>eudicotyledons</taxon>
        <taxon>Gunneridae</taxon>
        <taxon>Pentapetalae</taxon>
        <taxon>rosids</taxon>
        <taxon>malvids</taxon>
        <taxon>Brassicales</taxon>
        <taxon>Brassicaceae</taxon>
        <taxon>Brassiceae</taxon>
        <taxon>Eruca</taxon>
    </lineage>
</organism>
<dbReference type="SUPFAM" id="SSF117892">
    <property type="entry name" value="Band 7/SPFH domain"/>
    <property type="match status" value="1"/>
</dbReference>
<dbReference type="PANTHER" id="PTHR43327:SF40">
    <property type="entry name" value="GENOME ASSEMBLY, CHROMOSOME: A02"/>
    <property type="match status" value="1"/>
</dbReference>
<evidence type="ECO:0000259" key="4">
    <source>
        <dbReference type="SMART" id="SM00244"/>
    </source>
</evidence>
<keyword evidence="6" id="KW-1185">Reference proteome</keyword>
<reference evidence="5 6" key="1">
    <citation type="submission" date="2022-03" db="EMBL/GenBank/DDBJ databases">
        <authorList>
            <person name="Macdonald S."/>
            <person name="Ahmed S."/>
            <person name="Newling K."/>
        </authorList>
    </citation>
    <scope>NUCLEOTIDE SEQUENCE [LARGE SCALE GENOMIC DNA]</scope>
</reference>
<name>A0ABC8KM39_ERUVS</name>
<gene>
    <name evidence="5" type="ORF">ERUC_LOCUS26041</name>
</gene>